<keyword evidence="2" id="KW-0378">Hydrolase</keyword>
<organism evidence="6 7">
    <name type="scientific">Ignelater luminosus</name>
    <name type="common">Cucubano</name>
    <name type="synonym">Pyrophorus luminosus</name>
    <dbReference type="NCBI Taxonomy" id="2038154"/>
    <lineage>
        <taxon>Eukaryota</taxon>
        <taxon>Metazoa</taxon>
        <taxon>Ecdysozoa</taxon>
        <taxon>Arthropoda</taxon>
        <taxon>Hexapoda</taxon>
        <taxon>Insecta</taxon>
        <taxon>Pterygota</taxon>
        <taxon>Neoptera</taxon>
        <taxon>Endopterygota</taxon>
        <taxon>Coleoptera</taxon>
        <taxon>Polyphaga</taxon>
        <taxon>Elateriformia</taxon>
        <taxon>Elateroidea</taxon>
        <taxon>Elateridae</taxon>
        <taxon>Agrypninae</taxon>
        <taxon>Pyrophorini</taxon>
        <taxon>Ignelater</taxon>
    </lineage>
</organism>
<dbReference type="InterPro" id="IPR001254">
    <property type="entry name" value="Trypsin_dom"/>
</dbReference>
<dbReference type="PANTHER" id="PTHR24276:SF98">
    <property type="entry name" value="FI18310P1-RELATED"/>
    <property type="match status" value="1"/>
</dbReference>
<sequence length="85" mass="9428">MCQKRYRNRIPEGSFCVWSGNGVVDAEPCAYDSGGPVLNIESKIVGLVSSGYGCKEEPGVCTLISKHYPWIDEVLQKDSNPNTWF</sequence>
<dbReference type="EMBL" id="VTPC01074529">
    <property type="protein sequence ID" value="KAF2888718.1"/>
    <property type="molecule type" value="Genomic_DNA"/>
</dbReference>
<dbReference type="Pfam" id="PF00089">
    <property type="entry name" value="Trypsin"/>
    <property type="match status" value="1"/>
</dbReference>
<dbReference type="Gene3D" id="2.40.10.10">
    <property type="entry name" value="Trypsin-like serine proteases"/>
    <property type="match status" value="1"/>
</dbReference>
<dbReference type="PANTHER" id="PTHR24276">
    <property type="entry name" value="POLYSERASE-RELATED"/>
    <property type="match status" value="1"/>
</dbReference>
<evidence type="ECO:0000313" key="7">
    <source>
        <dbReference type="Proteomes" id="UP000801492"/>
    </source>
</evidence>
<dbReference type="OrthoDB" id="6380398at2759"/>
<protein>
    <recommendedName>
        <fullName evidence="5">Peptidase S1 domain-containing protein</fullName>
    </recommendedName>
</protein>
<dbReference type="InterPro" id="IPR043504">
    <property type="entry name" value="Peptidase_S1_PA_chymotrypsin"/>
</dbReference>
<dbReference type="SUPFAM" id="SSF50494">
    <property type="entry name" value="Trypsin-like serine proteases"/>
    <property type="match status" value="1"/>
</dbReference>
<dbReference type="GO" id="GO:0004252">
    <property type="term" value="F:serine-type endopeptidase activity"/>
    <property type="evidence" value="ECO:0007669"/>
    <property type="project" value="InterPro"/>
</dbReference>
<dbReference type="InterPro" id="IPR009003">
    <property type="entry name" value="Peptidase_S1_PA"/>
</dbReference>
<evidence type="ECO:0000256" key="2">
    <source>
        <dbReference type="ARBA" id="ARBA00022801"/>
    </source>
</evidence>
<evidence type="ECO:0000256" key="4">
    <source>
        <dbReference type="ARBA" id="ARBA00023157"/>
    </source>
</evidence>
<reference evidence="6" key="1">
    <citation type="submission" date="2019-08" db="EMBL/GenBank/DDBJ databases">
        <title>The genome of the North American firefly Photinus pyralis.</title>
        <authorList>
            <consortium name="Photinus pyralis genome working group"/>
            <person name="Fallon T.R."/>
            <person name="Sander Lower S.E."/>
            <person name="Weng J.-K."/>
        </authorList>
    </citation>
    <scope>NUCLEOTIDE SEQUENCE</scope>
    <source>
        <strain evidence="6">TRF0915ILg1</strain>
        <tissue evidence="6">Whole body</tissue>
    </source>
</reference>
<dbReference type="AlphaFoldDB" id="A0A8K0G7W8"/>
<evidence type="ECO:0000256" key="3">
    <source>
        <dbReference type="ARBA" id="ARBA00022825"/>
    </source>
</evidence>
<dbReference type="Proteomes" id="UP000801492">
    <property type="component" value="Unassembled WGS sequence"/>
</dbReference>
<keyword evidence="1" id="KW-0645">Protease</keyword>
<gene>
    <name evidence="6" type="ORF">ILUMI_17455</name>
</gene>
<proteinExistence type="predicted"/>
<keyword evidence="3" id="KW-0720">Serine protease</keyword>
<dbReference type="GO" id="GO:0006508">
    <property type="term" value="P:proteolysis"/>
    <property type="evidence" value="ECO:0007669"/>
    <property type="project" value="UniProtKB-KW"/>
</dbReference>
<evidence type="ECO:0000256" key="1">
    <source>
        <dbReference type="ARBA" id="ARBA00022670"/>
    </source>
</evidence>
<comment type="caution">
    <text evidence="6">The sequence shown here is derived from an EMBL/GenBank/DDBJ whole genome shotgun (WGS) entry which is preliminary data.</text>
</comment>
<keyword evidence="4" id="KW-1015">Disulfide bond</keyword>
<evidence type="ECO:0000259" key="5">
    <source>
        <dbReference type="Pfam" id="PF00089"/>
    </source>
</evidence>
<keyword evidence="7" id="KW-1185">Reference proteome</keyword>
<evidence type="ECO:0000313" key="6">
    <source>
        <dbReference type="EMBL" id="KAF2888718.1"/>
    </source>
</evidence>
<name>A0A8K0G7W8_IGNLU</name>
<accession>A0A8K0G7W8</accession>
<dbReference type="InterPro" id="IPR050430">
    <property type="entry name" value="Peptidase_S1"/>
</dbReference>
<feature type="domain" description="Peptidase S1" evidence="5">
    <location>
        <begin position="2"/>
        <end position="71"/>
    </location>
</feature>